<evidence type="ECO:0000256" key="1">
    <source>
        <dbReference type="SAM" id="Phobius"/>
    </source>
</evidence>
<dbReference type="AlphaFoldDB" id="A0A7D6HPT1"/>
<keyword evidence="1" id="KW-0472">Membrane</keyword>
<proteinExistence type="predicted"/>
<reference evidence="3" key="3">
    <citation type="submission" date="2023-07" db="EMBL/GenBank/DDBJ databases">
        <title>Description of Mycobacterium gordonae subsp. intergordonae subsp.nov. and Mycobacterium gordonae subsp. gordonae subsp. nov.</title>
        <authorList>
            <person name="Huang H."/>
        </authorList>
    </citation>
    <scope>NUCLEOTIDE SEQUENCE [LARGE SCALE GENOMIC DNA]</scope>
    <source>
        <strain evidence="3">24</strain>
    </source>
</reference>
<dbReference type="Proteomes" id="UP000510682">
    <property type="component" value="Chromosome"/>
</dbReference>
<evidence type="ECO:0000313" key="3">
    <source>
        <dbReference type="Proteomes" id="UP000510682"/>
    </source>
</evidence>
<reference evidence="2 3" key="2">
    <citation type="submission" date="2020-07" db="EMBL/GenBank/DDBJ databases">
        <authorList>
            <person name="Yu X."/>
        </authorList>
    </citation>
    <scope>NUCLEOTIDE SEQUENCE [LARGE SCALE GENOMIC DNA]</scope>
    <source>
        <strain evidence="3">24</strain>
    </source>
</reference>
<reference evidence="3" key="1">
    <citation type="submission" date="2020-07" db="EMBL/GenBank/DDBJ databases">
        <title>Description of Mycobacterium gordonae subsp. intergordonae subsp.nov. and Mycobacterium gordonae subsp. gordonae subsp. nov.</title>
        <authorList>
            <person name="Yu X."/>
        </authorList>
    </citation>
    <scope>NUCLEOTIDE SEQUENCE [LARGE SCALE GENOMIC DNA]</scope>
    <source>
        <strain evidence="3">24</strain>
    </source>
</reference>
<keyword evidence="1" id="KW-1133">Transmembrane helix</keyword>
<sequence>MEQRLILRGLLAGVLGAMLAFVFARLFAEPVISRAVEFEEARAERAPGVHEHGAELFSRGVQGNAGLGFGVLLFGVALGALFAVLFGVVYPRSENTAPQLLSIRLAVGGFVAAYLVPFLKYPANPPAVGQADTIGSRTSWYLVLVLASVVLAIAAVRLSRRLRKRFGAFNAGCLAVAAYAAAVALIALVLPSVAETPPGFPADVLYEFRLVSLGTQLVLWVSIGLAFGVLAGQALNAGDTQAPSTAP</sequence>
<feature type="transmembrane region" description="Helical" evidence="1">
    <location>
        <begin position="210"/>
        <end position="231"/>
    </location>
</feature>
<dbReference type="EMBL" id="CP059165">
    <property type="protein sequence ID" value="QLL07091.1"/>
    <property type="molecule type" value="Genomic_DNA"/>
</dbReference>
<feature type="transmembrane region" description="Helical" evidence="1">
    <location>
        <begin position="168"/>
        <end position="190"/>
    </location>
</feature>
<dbReference type="RefSeq" id="WP_180915666.1">
    <property type="nucleotide sequence ID" value="NZ_CP059165.1"/>
</dbReference>
<protein>
    <submittedName>
        <fullName evidence="2">CbtA family protein</fullName>
    </submittedName>
</protein>
<accession>A0A7D6HPT1</accession>
<organism evidence="2 3">
    <name type="scientific">Mycobacterium vicinigordonae</name>
    <dbReference type="NCBI Taxonomy" id="1719132"/>
    <lineage>
        <taxon>Bacteria</taxon>
        <taxon>Bacillati</taxon>
        <taxon>Actinomycetota</taxon>
        <taxon>Actinomycetes</taxon>
        <taxon>Mycobacteriales</taxon>
        <taxon>Mycobacteriaceae</taxon>
        <taxon>Mycobacterium</taxon>
    </lineage>
</organism>
<feature type="transmembrane region" description="Helical" evidence="1">
    <location>
        <begin position="101"/>
        <end position="119"/>
    </location>
</feature>
<feature type="transmembrane region" description="Helical" evidence="1">
    <location>
        <begin position="139"/>
        <end position="156"/>
    </location>
</feature>
<dbReference type="KEGG" id="mgor:H0P51_26010"/>
<feature type="transmembrane region" description="Helical" evidence="1">
    <location>
        <begin position="67"/>
        <end position="89"/>
    </location>
</feature>
<dbReference type="InterPro" id="IPR012666">
    <property type="entry name" value="CbtA_put"/>
</dbReference>
<name>A0A7D6HPT1_9MYCO</name>
<evidence type="ECO:0000313" key="2">
    <source>
        <dbReference type="EMBL" id="QLL07091.1"/>
    </source>
</evidence>
<gene>
    <name evidence="2" type="ORF">H0P51_26010</name>
</gene>
<keyword evidence="3" id="KW-1185">Reference proteome</keyword>
<dbReference type="Pfam" id="PF09490">
    <property type="entry name" value="CbtA"/>
    <property type="match status" value="1"/>
</dbReference>
<keyword evidence="1" id="KW-0812">Transmembrane</keyword>